<keyword evidence="3" id="KW-1185">Reference proteome</keyword>
<accession>A0A2U1K6S5</accession>
<proteinExistence type="predicted"/>
<comment type="caution">
    <text evidence="2">The sequence shown here is derived from an EMBL/GenBank/DDBJ whole genome shotgun (WGS) entry which is preliminary data.</text>
</comment>
<evidence type="ECO:0000259" key="1">
    <source>
        <dbReference type="Pfam" id="PF05685"/>
    </source>
</evidence>
<evidence type="ECO:0000313" key="3">
    <source>
        <dbReference type="Proteomes" id="UP000245998"/>
    </source>
</evidence>
<gene>
    <name evidence="2" type="ORF">DCC39_02950</name>
</gene>
<evidence type="ECO:0000313" key="2">
    <source>
        <dbReference type="EMBL" id="PWA13102.1"/>
    </source>
</evidence>
<sequence length="77" mass="9358">MKEKSIAKKDKKMKKELYEKARIKEYWIVDPNNEYIEVYLLGEHNKYEQADIFGREDRIKASIFEDFEFDLSAIFTE</sequence>
<dbReference type="SUPFAM" id="SSF52980">
    <property type="entry name" value="Restriction endonuclease-like"/>
    <property type="match status" value="1"/>
</dbReference>
<dbReference type="InterPro" id="IPR012296">
    <property type="entry name" value="Nuclease_put_TT1808"/>
</dbReference>
<protein>
    <recommendedName>
        <fullName evidence="1">Putative restriction endonuclease domain-containing protein</fullName>
    </recommendedName>
</protein>
<reference evidence="2 3" key="1">
    <citation type="submission" date="2018-04" db="EMBL/GenBank/DDBJ databases">
        <title>Camelliibacillus theae gen. nov., sp. nov., isolated from Pu'er tea.</title>
        <authorList>
            <person name="Niu L."/>
        </authorList>
    </citation>
    <scope>NUCLEOTIDE SEQUENCE [LARGE SCALE GENOMIC DNA]</scope>
    <source>
        <strain evidence="2 3">T8</strain>
    </source>
</reference>
<dbReference type="RefSeq" id="WP_116553388.1">
    <property type="nucleotide sequence ID" value="NZ_QCZG01000003.1"/>
</dbReference>
<dbReference type="EMBL" id="QCZG01000003">
    <property type="protein sequence ID" value="PWA13102.1"/>
    <property type="molecule type" value="Genomic_DNA"/>
</dbReference>
<dbReference type="AlphaFoldDB" id="A0A2U1K6S5"/>
<feature type="domain" description="Putative restriction endonuclease" evidence="1">
    <location>
        <begin position="9"/>
        <end position="71"/>
    </location>
</feature>
<organism evidence="2 3">
    <name type="scientific">Pueribacillus theae</name>
    <dbReference type="NCBI Taxonomy" id="2171751"/>
    <lineage>
        <taxon>Bacteria</taxon>
        <taxon>Bacillati</taxon>
        <taxon>Bacillota</taxon>
        <taxon>Bacilli</taxon>
        <taxon>Bacillales</taxon>
        <taxon>Bacillaceae</taxon>
        <taxon>Pueribacillus</taxon>
    </lineage>
</organism>
<dbReference type="Pfam" id="PF05685">
    <property type="entry name" value="Uma2"/>
    <property type="match status" value="1"/>
</dbReference>
<name>A0A2U1K6S5_9BACI</name>
<dbReference type="Proteomes" id="UP000245998">
    <property type="component" value="Unassembled WGS sequence"/>
</dbReference>
<dbReference type="InterPro" id="IPR008538">
    <property type="entry name" value="Uma2"/>
</dbReference>
<dbReference type="Gene3D" id="3.90.1570.10">
    <property type="entry name" value="tt1808, chain A"/>
    <property type="match status" value="1"/>
</dbReference>
<dbReference type="InterPro" id="IPR011335">
    <property type="entry name" value="Restrct_endonuc-II-like"/>
</dbReference>